<protein>
    <submittedName>
        <fullName evidence="2">Uncharacterized protein</fullName>
    </submittedName>
</protein>
<feature type="region of interest" description="Disordered" evidence="1">
    <location>
        <begin position="80"/>
        <end position="146"/>
    </location>
</feature>
<reference evidence="2" key="1">
    <citation type="journal article" date="2022" name="bioRxiv">
        <title>Sequencing and chromosome-scale assembly of the giantPleurodeles waltlgenome.</title>
        <authorList>
            <person name="Brown T."/>
            <person name="Elewa A."/>
            <person name="Iarovenko S."/>
            <person name="Subramanian E."/>
            <person name="Araus A.J."/>
            <person name="Petzold A."/>
            <person name="Susuki M."/>
            <person name="Suzuki K.-i.T."/>
            <person name="Hayashi T."/>
            <person name="Toyoda A."/>
            <person name="Oliveira C."/>
            <person name="Osipova E."/>
            <person name="Leigh N.D."/>
            <person name="Simon A."/>
            <person name="Yun M.H."/>
        </authorList>
    </citation>
    <scope>NUCLEOTIDE SEQUENCE</scope>
    <source>
        <strain evidence="2">20211129_DDA</strain>
        <tissue evidence="2">Liver</tissue>
    </source>
</reference>
<dbReference type="Proteomes" id="UP001066276">
    <property type="component" value="Chromosome 3_1"/>
</dbReference>
<evidence type="ECO:0000313" key="3">
    <source>
        <dbReference type="Proteomes" id="UP001066276"/>
    </source>
</evidence>
<dbReference type="AlphaFoldDB" id="A0AAV7UMM8"/>
<dbReference type="EMBL" id="JANPWB010000005">
    <property type="protein sequence ID" value="KAJ1190093.1"/>
    <property type="molecule type" value="Genomic_DNA"/>
</dbReference>
<organism evidence="2 3">
    <name type="scientific">Pleurodeles waltl</name>
    <name type="common">Iberian ribbed newt</name>
    <dbReference type="NCBI Taxonomy" id="8319"/>
    <lineage>
        <taxon>Eukaryota</taxon>
        <taxon>Metazoa</taxon>
        <taxon>Chordata</taxon>
        <taxon>Craniata</taxon>
        <taxon>Vertebrata</taxon>
        <taxon>Euteleostomi</taxon>
        <taxon>Amphibia</taxon>
        <taxon>Batrachia</taxon>
        <taxon>Caudata</taxon>
        <taxon>Salamandroidea</taxon>
        <taxon>Salamandridae</taxon>
        <taxon>Pleurodelinae</taxon>
        <taxon>Pleurodeles</taxon>
    </lineage>
</organism>
<comment type="caution">
    <text evidence="2">The sequence shown here is derived from an EMBL/GenBank/DDBJ whole genome shotgun (WGS) entry which is preliminary data.</text>
</comment>
<gene>
    <name evidence="2" type="ORF">NDU88_006832</name>
</gene>
<name>A0AAV7UMM8_PLEWA</name>
<keyword evidence="3" id="KW-1185">Reference proteome</keyword>
<evidence type="ECO:0000256" key="1">
    <source>
        <dbReference type="SAM" id="MobiDB-lite"/>
    </source>
</evidence>
<sequence>MGRWADAQEMPAAGAKKLLLDRRSCGFCRNAKGYRLPLWRTDPSRLVESCRRVFPLKERQQALLAANRAVSVFGCCCGPGGTRRSQIGPGERGDVEQDKEPSQQQVAPGEVPETGTKRMRETVLTRSRTKKSHVAGEQLRRSCNAG</sequence>
<accession>A0AAV7UMM8</accession>
<feature type="compositionally biased region" description="Basic and acidic residues" evidence="1">
    <location>
        <begin position="91"/>
        <end position="101"/>
    </location>
</feature>
<proteinExistence type="predicted"/>
<evidence type="ECO:0000313" key="2">
    <source>
        <dbReference type="EMBL" id="KAJ1190093.1"/>
    </source>
</evidence>